<dbReference type="EMBL" id="PUIB01000028">
    <property type="protein sequence ID" value="PQO27130.1"/>
    <property type="molecule type" value="Genomic_DNA"/>
</dbReference>
<dbReference type="AlphaFoldDB" id="A0A2S8F4S2"/>
<name>A0A2S8F4S2_9BACT</name>
<reference evidence="1 2" key="1">
    <citation type="submission" date="2018-02" db="EMBL/GenBank/DDBJ databases">
        <title>Comparative genomes isolates from brazilian mangrove.</title>
        <authorList>
            <person name="Araujo J.E."/>
            <person name="Taketani R.G."/>
            <person name="Silva M.C.P."/>
            <person name="Loureco M.V."/>
            <person name="Andreote F.D."/>
        </authorList>
    </citation>
    <scope>NUCLEOTIDE SEQUENCE [LARGE SCALE GENOMIC DNA]</scope>
    <source>
        <strain evidence="1 2">NAP PRIS-MGV</strain>
    </source>
</reference>
<gene>
    <name evidence="1" type="ORF">C5Y98_28185</name>
</gene>
<sequence>MNAKPWLNVVVIGTLLTIGALAWAEDASPEKNPKPIPLTDFTADLDGREVTVRFEVDFTQHIAGEREGEFPTLKIHHVRKAPTDFVIIYAKGDLADILHRMDLSTKDRLKGHSITATGKVRAYEGIDESGVKEPVYFLELRDWKKFQVARTE</sequence>
<organism evidence="1 2">
    <name type="scientific">Blastopirellula marina</name>
    <dbReference type="NCBI Taxonomy" id="124"/>
    <lineage>
        <taxon>Bacteria</taxon>
        <taxon>Pseudomonadati</taxon>
        <taxon>Planctomycetota</taxon>
        <taxon>Planctomycetia</taxon>
        <taxon>Pirellulales</taxon>
        <taxon>Pirellulaceae</taxon>
        <taxon>Blastopirellula</taxon>
    </lineage>
</organism>
<dbReference type="RefSeq" id="WP_105359722.1">
    <property type="nucleotide sequence ID" value="NZ_PUIB01000028.1"/>
</dbReference>
<protein>
    <submittedName>
        <fullName evidence="1">Uncharacterized protein</fullName>
    </submittedName>
</protein>
<dbReference type="Proteomes" id="UP000239388">
    <property type="component" value="Unassembled WGS sequence"/>
</dbReference>
<evidence type="ECO:0000313" key="2">
    <source>
        <dbReference type="Proteomes" id="UP000239388"/>
    </source>
</evidence>
<evidence type="ECO:0000313" key="1">
    <source>
        <dbReference type="EMBL" id="PQO27130.1"/>
    </source>
</evidence>
<dbReference type="OrthoDB" id="279032at2"/>
<comment type="caution">
    <text evidence="1">The sequence shown here is derived from an EMBL/GenBank/DDBJ whole genome shotgun (WGS) entry which is preliminary data.</text>
</comment>
<accession>A0A2S8F4S2</accession>
<proteinExistence type="predicted"/>